<dbReference type="RefSeq" id="WP_085122961.1">
    <property type="nucleotide sequence ID" value="NZ_FWZX01000008.1"/>
</dbReference>
<dbReference type="PANTHER" id="PTHR43433">
    <property type="entry name" value="HYDROLASE, ALPHA/BETA FOLD FAMILY PROTEIN"/>
    <property type="match status" value="1"/>
</dbReference>
<dbReference type="STRING" id="560819.SAMN05428998_10869"/>
<evidence type="ECO:0000313" key="3">
    <source>
        <dbReference type="Proteomes" id="UP000192917"/>
    </source>
</evidence>
<dbReference type="EMBL" id="FWZX01000008">
    <property type="protein sequence ID" value="SMF24136.1"/>
    <property type="molecule type" value="Genomic_DNA"/>
</dbReference>
<reference evidence="2 3" key="1">
    <citation type="submission" date="2017-04" db="EMBL/GenBank/DDBJ databases">
        <authorList>
            <person name="Afonso C.L."/>
            <person name="Miller P.J."/>
            <person name="Scott M.A."/>
            <person name="Spackman E."/>
            <person name="Goraichik I."/>
            <person name="Dimitrov K.M."/>
            <person name="Suarez D.L."/>
            <person name="Swayne D.E."/>
        </authorList>
    </citation>
    <scope>NUCLEOTIDE SEQUENCE [LARGE SCALE GENOMIC DNA]</scope>
    <source>
        <strain evidence="2 3">USBA 355</strain>
    </source>
</reference>
<sequence>MTGKTSLALLPGLLLDRTFWRHQEAALADLAEIRVADFSTQDSIEAMARSVLEMMPGRFALCGLSMGGYVALAVAHLAPERVERLCLMDTKAAPDSPENTARRRGLLELAAKGQFKGVTPKLLPLLIHEARLGDTDLTGDLMAQAERIGRDGFARQQTAIMTRPDARPWLAGIRCPTLVMVGRQDALTPMENATELAAGIPDSRLVVIDDCGHLPPLERPEETNRQLRRWLGA</sequence>
<dbReference type="PANTHER" id="PTHR43433:SF4">
    <property type="entry name" value="NON-HEME CHLOROPEROXIDASE-RELATED"/>
    <property type="match status" value="1"/>
</dbReference>
<name>A0A1Y6BY63_9PROT</name>
<dbReference type="Gene3D" id="3.40.50.1820">
    <property type="entry name" value="alpha/beta hydrolase"/>
    <property type="match status" value="1"/>
</dbReference>
<gene>
    <name evidence="2" type="ORF">SAMN05428998_10869</name>
</gene>
<dbReference type="SUPFAM" id="SSF53474">
    <property type="entry name" value="alpha/beta-Hydrolases"/>
    <property type="match status" value="1"/>
</dbReference>
<evidence type="ECO:0000313" key="2">
    <source>
        <dbReference type="EMBL" id="SMF24136.1"/>
    </source>
</evidence>
<protein>
    <submittedName>
        <fullName evidence="2">Pimeloyl-ACP methyl ester carboxylesterase</fullName>
    </submittedName>
</protein>
<accession>A0A1Y6BY63</accession>
<dbReference type="AlphaFoldDB" id="A0A1Y6BY63"/>
<dbReference type="InterPro" id="IPR029058">
    <property type="entry name" value="AB_hydrolase_fold"/>
</dbReference>
<dbReference type="InterPro" id="IPR000073">
    <property type="entry name" value="AB_hydrolase_1"/>
</dbReference>
<dbReference type="Proteomes" id="UP000192917">
    <property type="component" value="Unassembled WGS sequence"/>
</dbReference>
<keyword evidence="3" id="KW-1185">Reference proteome</keyword>
<evidence type="ECO:0000259" key="1">
    <source>
        <dbReference type="Pfam" id="PF00561"/>
    </source>
</evidence>
<organism evidence="2 3">
    <name type="scientific">Tistlia consotensis USBA 355</name>
    <dbReference type="NCBI Taxonomy" id="560819"/>
    <lineage>
        <taxon>Bacteria</taxon>
        <taxon>Pseudomonadati</taxon>
        <taxon>Pseudomonadota</taxon>
        <taxon>Alphaproteobacteria</taxon>
        <taxon>Rhodospirillales</taxon>
        <taxon>Rhodovibrionaceae</taxon>
        <taxon>Tistlia</taxon>
    </lineage>
</organism>
<proteinExistence type="predicted"/>
<feature type="domain" description="AB hydrolase-1" evidence="1">
    <location>
        <begin position="36"/>
        <end position="220"/>
    </location>
</feature>
<dbReference type="InterPro" id="IPR050471">
    <property type="entry name" value="AB_hydrolase"/>
</dbReference>
<dbReference type="Pfam" id="PF00561">
    <property type="entry name" value="Abhydrolase_1"/>
    <property type="match status" value="1"/>
</dbReference>
<dbReference type="PRINTS" id="PR00111">
    <property type="entry name" value="ABHYDROLASE"/>
</dbReference>